<dbReference type="EMBL" id="GGEC01065431">
    <property type="protein sequence ID" value="MBX45915.1"/>
    <property type="molecule type" value="Transcribed_RNA"/>
</dbReference>
<protein>
    <submittedName>
        <fullName evidence="1">Uncharacterized protein</fullName>
    </submittedName>
</protein>
<reference evidence="1" key="1">
    <citation type="submission" date="2018-02" db="EMBL/GenBank/DDBJ databases">
        <title>Rhizophora mucronata_Transcriptome.</title>
        <authorList>
            <person name="Meera S.P."/>
            <person name="Sreeshan A."/>
            <person name="Augustine A."/>
        </authorList>
    </citation>
    <scope>NUCLEOTIDE SEQUENCE</scope>
    <source>
        <tissue evidence="1">Leaf</tissue>
    </source>
</reference>
<dbReference type="AlphaFoldDB" id="A0A2P2NTX6"/>
<sequence length="31" mass="3715">MRINDYLKISTKFMIPTNHLIKFGFDVIQCK</sequence>
<evidence type="ECO:0000313" key="1">
    <source>
        <dbReference type="EMBL" id="MBX45915.1"/>
    </source>
</evidence>
<accession>A0A2P2NTX6</accession>
<organism evidence="1">
    <name type="scientific">Rhizophora mucronata</name>
    <name type="common">Asiatic mangrove</name>
    <dbReference type="NCBI Taxonomy" id="61149"/>
    <lineage>
        <taxon>Eukaryota</taxon>
        <taxon>Viridiplantae</taxon>
        <taxon>Streptophyta</taxon>
        <taxon>Embryophyta</taxon>
        <taxon>Tracheophyta</taxon>
        <taxon>Spermatophyta</taxon>
        <taxon>Magnoliopsida</taxon>
        <taxon>eudicotyledons</taxon>
        <taxon>Gunneridae</taxon>
        <taxon>Pentapetalae</taxon>
        <taxon>rosids</taxon>
        <taxon>fabids</taxon>
        <taxon>Malpighiales</taxon>
        <taxon>Rhizophoraceae</taxon>
        <taxon>Rhizophora</taxon>
    </lineage>
</organism>
<proteinExistence type="predicted"/>
<name>A0A2P2NTX6_RHIMU</name>